<dbReference type="SMART" id="SM00342">
    <property type="entry name" value="HTH_ARAC"/>
    <property type="match status" value="1"/>
</dbReference>
<dbReference type="PANTHER" id="PTHR42713:SF3">
    <property type="entry name" value="TRANSCRIPTIONAL REGULATORY PROTEIN HPTR"/>
    <property type="match status" value="1"/>
</dbReference>
<protein>
    <submittedName>
        <fullName evidence="11">Response regulator</fullName>
    </submittedName>
</protein>
<dbReference type="InterPro" id="IPR009057">
    <property type="entry name" value="Homeodomain-like_sf"/>
</dbReference>
<keyword evidence="5" id="KW-0805">Transcription regulation</keyword>
<keyword evidence="12" id="KW-1185">Reference proteome</keyword>
<evidence type="ECO:0000256" key="3">
    <source>
        <dbReference type="ARBA" id="ARBA00022553"/>
    </source>
</evidence>
<dbReference type="GO" id="GO:0005737">
    <property type="term" value="C:cytoplasm"/>
    <property type="evidence" value="ECO:0007669"/>
    <property type="project" value="UniProtKB-SubCell"/>
</dbReference>
<dbReference type="InterPro" id="IPR011006">
    <property type="entry name" value="CheY-like_superfamily"/>
</dbReference>
<comment type="caution">
    <text evidence="11">The sequence shown here is derived from an EMBL/GenBank/DDBJ whole genome shotgun (WGS) entry which is preliminary data.</text>
</comment>
<dbReference type="InterPro" id="IPR020449">
    <property type="entry name" value="Tscrpt_reg_AraC-type_HTH"/>
</dbReference>
<evidence type="ECO:0000256" key="2">
    <source>
        <dbReference type="ARBA" id="ARBA00022490"/>
    </source>
</evidence>
<dbReference type="PRINTS" id="PR00032">
    <property type="entry name" value="HTHARAC"/>
</dbReference>
<evidence type="ECO:0000256" key="1">
    <source>
        <dbReference type="ARBA" id="ARBA00004496"/>
    </source>
</evidence>
<dbReference type="Pfam" id="PF00072">
    <property type="entry name" value="Response_reg"/>
    <property type="match status" value="1"/>
</dbReference>
<feature type="domain" description="HTH araC/xylS-type" evidence="9">
    <location>
        <begin position="418"/>
        <end position="516"/>
    </location>
</feature>
<evidence type="ECO:0000256" key="6">
    <source>
        <dbReference type="ARBA" id="ARBA00023125"/>
    </source>
</evidence>
<dbReference type="SUPFAM" id="SSF46689">
    <property type="entry name" value="Homeodomain-like"/>
    <property type="match status" value="2"/>
</dbReference>
<keyword evidence="3 8" id="KW-0597">Phosphoprotein</keyword>
<dbReference type="Gene3D" id="3.40.50.2300">
    <property type="match status" value="1"/>
</dbReference>
<keyword evidence="6" id="KW-0238">DNA-binding</keyword>
<dbReference type="GO" id="GO:0000160">
    <property type="term" value="P:phosphorelay signal transduction system"/>
    <property type="evidence" value="ECO:0007669"/>
    <property type="project" value="UniProtKB-KW"/>
</dbReference>
<evidence type="ECO:0000259" key="9">
    <source>
        <dbReference type="PROSITE" id="PS01124"/>
    </source>
</evidence>
<dbReference type="EMBL" id="SOMN01000046">
    <property type="protein sequence ID" value="TFE19885.1"/>
    <property type="molecule type" value="Genomic_DNA"/>
</dbReference>
<comment type="subcellular location">
    <subcellularLocation>
        <location evidence="1">Cytoplasm</location>
    </subcellularLocation>
</comment>
<organism evidence="11 12">
    <name type="scientific">Cohnella luojiensis</name>
    <dbReference type="NCBI Taxonomy" id="652876"/>
    <lineage>
        <taxon>Bacteria</taxon>
        <taxon>Bacillati</taxon>
        <taxon>Bacillota</taxon>
        <taxon>Bacilli</taxon>
        <taxon>Bacillales</taxon>
        <taxon>Paenibacillaceae</taxon>
        <taxon>Cohnella</taxon>
    </lineage>
</organism>
<keyword evidence="7" id="KW-0804">Transcription</keyword>
<proteinExistence type="predicted"/>
<gene>
    <name evidence="11" type="ORF">E2980_21760</name>
</gene>
<sequence length="518" mass="58998">MFSIFLVEDESIELDLLKDYIDWAGMGIRVVGSAKNGRKAWNEIQSLLPDIVLSDVRMPIMDGLQLASLIQERYEWMKIVFLSGHDEFAYVKSALTAGAVGYLLKPVDPVELSDVMSKVKEEVEKGKLLRRSKQMLVDKNIGDLLSEAGSESAEESWLDLTRLDPNYLSQVYICALVQVDDPYALPDATAKFLKEQDDPLQVFYSLMEAFSLTGTFIRLSADRWFLAVPCAEGADIQSFWQTLSESIRTTWDWTATIGVCETAGLLSQARNMLMEAEKAVDERFYRGSGNVIYSGEVQEESKEHDHLAVQALSEKLQWSSLPDSKEEVGRIYDGMVRLRVPRKTVYGVTSNLIQGIFSELSKYEDWADKGFGGSNEWSKALARIESVAGIKSFVQDLLYRAGEYLEEKHQDRHAVLVQQVADIIDKEYPDALTIEYLAGRVYLSPNYLRVLFKEKKGCTVHEYLTKVRLQKALELLRDRKLKIHDVARNVGFDNTSYFCSFFYKNQGVTPNEYRKKFL</sequence>
<dbReference type="SMART" id="SM00448">
    <property type="entry name" value="REC"/>
    <property type="match status" value="1"/>
</dbReference>
<dbReference type="PANTHER" id="PTHR42713">
    <property type="entry name" value="HISTIDINE KINASE-RELATED"/>
    <property type="match status" value="1"/>
</dbReference>
<evidence type="ECO:0000259" key="10">
    <source>
        <dbReference type="PROSITE" id="PS50110"/>
    </source>
</evidence>
<reference evidence="11 12" key="1">
    <citation type="submission" date="2019-03" db="EMBL/GenBank/DDBJ databases">
        <title>Cohnella endophytica sp. nov., a novel endophytic bacterium isolated from bark of Sonneratia apetala.</title>
        <authorList>
            <person name="Tuo L."/>
        </authorList>
    </citation>
    <scope>NUCLEOTIDE SEQUENCE [LARGE SCALE GENOMIC DNA]</scope>
    <source>
        <strain evidence="11 12">CCTCC AB 208254</strain>
    </source>
</reference>
<feature type="modified residue" description="4-aspartylphosphate" evidence="8">
    <location>
        <position position="55"/>
    </location>
</feature>
<dbReference type="GO" id="GO:0003700">
    <property type="term" value="F:DNA-binding transcription factor activity"/>
    <property type="evidence" value="ECO:0007669"/>
    <property type="project" value="InterPro"/>
</dbReference>
<dbReference type="SUPFAM" id="SSF52172">
    <property type="entry name" value="CheY-like"/>
    <property type="match status" value="1"/>
</dbReference>
<dbReference type="InterPro" id="IPR001789">
    <property type="entry name" value="Sig_transdc_resp-reg_receiver"/>
</dbReference>
<dbReference type="OrthoDB" id="9794370at2"/>
<evidence type="ECO:0000256" key="4">
    <source>
        <dbReference type="ARBA" id="ARBA00023012"/>
    </source>
</evidence>
<dbReference type="Proteomes" id="UP000297900">
    <property type="component" value="Unassembled WGS sequence"/>
</dbReference>
<dbReference type="Gene3D" id="1.10.10.60">
    <property type="entry name" value="Homeodomain-like"/>
    <property type="match status" value="2"/>
</dbReference>
<dbReference type="PROSITE" id="PS01124">
    <property type="entry name" value="HTH_ARAC_FAMILY_2"/>
    <property type="match status" value="1"/>
</dbReference>
<evidence type="ECO:0000256" key="7">
    <source>
        <dbReference type="ARBA" id="ARBA00023163"/>
    </source>
</evidence>
<dbReference type="AlphaFoldDB" id="A0A4Y8LPR8"/>
<dbReference type="Pfam" id="PF12833">
    <property type="entry name" value="HTH_18"/>
    <property type="match status" value="1"/>
</dbReference>
<evidence type="ECO:0000256" key="8">
    <source>
        <dbReference type="PROSITE-ProRule" id="PRU00169"/>
    </source>
</evidence>
<name>A0A4Y8LPR8_9BACL</name>
<dbReference type="RefSeq" id="WP_135154355.1">
    <property type="nucleotide sequence ID" value="NZ_SOMN01000046.1"/>
</dbReference>
<dbReference type="InterPro" id="IPR051552">
    <property type="entry name" value="HptR"/>
</dbReference>
<keyword evidence="4" id="KW-0902">Two-component regulatory system</keyword>
<evidence type="ECO:0000313" key="12">
    <source>
        <dbReference type="Proteomes" id="UP000297900"/>
    </source>
</evidence>
<evidence type="ECO:0000256" key="5">
    <source>
        <dbReference type="ARBA" id="ARBA00023015"/>
    </source>
</evidence>
<dbReference type="InterPro" id="IPR018060">
    <property type="entry name" value="HTH_AraC"/>
</dbReference>
<dbReference type="CDD" id="cd17536">
    <property type="entry name" value="REC_YesN-like"/>
    <property type="match status" value="1"/>
</dbReference>
<dbReference type="PROSITE" id="PS50110">
    <property type="entry name" value="RESPONSE_REGULATORY"/>
    <property type="match status" value="1"/>
</dbReference>
<dbReference type="GO" id="GO:0043565">
    <property type="term" value="F:sequence-specific DNA binding"/>
    <property type="evidence" value="ECO:0007669"/>
    <property type="project" value="InterPro"/>
</dbReference>
<accession>A0A4Y8LPR8</accession>
<feature type="domain" description="Response regulatory" evidence="10">
    <location>
        <begin position="3"/>
        <end position="120"/>
    </location>
</feature>
<keyword evidence="2" id="KW-0963">Cytoplasm</keyword>
<evidence type="ECO:0000313" key="11">
    <source>
        <dbReference type="EMBL" id="TFE19885.1"/>
    </source>
</evidence>